<name>A0AA86IZV3_9BURK</name>
<dbReference type="InterPro" id="IPR050109">
    <property type="entry name" value="HTH-type_TetR-like_transc_reg"/>
</dbReference>
<dbReference type="SUPFAM" id="SSF46689">
    <property type="entry name" value="Homeodomain-like"/>
    <property type="match status" value="1"/>
</dbReference>
<accession>A0AA86IZV3</accession>
<dbReference type="Pfam" id="PF00440">
    <property type="entry name" value="TetR_N"/>
    <property type="match status" value="1"/>
</dbReference>
<evidence type="ECO:0000256" key="2">
    <source>
        <dbReference type="ARBA" id="ARBA00023125"/>
    </source>
</evidence>
<dbReference type="PANTHER" id="PTHR30055:SF234">
    <property type="entry name" value="HTH-TYPE TRANSCRIPTIONAL REGULATOR BETI"/>
    <property type="match status" value="1"/>
</dbReference>
<dbReference type="AlphaFoldDB" id="A0AA86IZV3"/>
<dbReference type="Pfam" id="PF09209">
    <property type="entry name" value="CecR_C"/>
    <property type="match status" value="1"/>
</dbReference>
<keyword evidence="2 4" id="KW-0238">DNA-binding</keyword>
<evidence type="ECO:0000256" key="1">
    <source>
        <dbReference type="ARBA" id="ARBA00023015"/>
    </source>
</evidence>
<dbReference type="GO" id="GO:0000976">
    <property type="term" value="F:transcription cis-regulatory region binding"/>
    <property type="evidence" value="ECO:0007669"/>
    <property type="project" value="TreeGrafter"/>
</dbReference>
<organism evidence="6 7">
    <name type="scientific">Limnobacter thiooxidans</name>
    <dbReference type="NCBI Taxonomy" id="131080"/>
    <lineage>
        <taxon>Bacteria</taxon>
        <taxon>Pseudomonadati</taxon>
        <taxon>Pseudomonadota</taxon>
        <taxon>Betaproteobacteria</taxon>
        <taxon>Burkholderiales</taxon>
        <taxon>Burkholderiaceae</taxon>
        <taxon>Limnobacter</taxon>
    </lineage>
</organism>
<feature type="domain" description="HTH tetR-type" evidence="5">
    <location>
        <begin position="7"/>
        <end position="67"/>
    </location>
</feature>
<dbReference type="InterPro" id="IPR036271">
    <property type="entry name" value="Tet_transcr_reg_TetR-rel_C_sf"/>
</dbReference>
<dbReference type="InterPro" id="IPR009057">
    <property type="entry name" value="Homeodomain-like_sf"/>
</dbReference>
<dbReference type="RefSeq" id="WP_130555818.1">
    <property type="nucleotide sequence ID" value="NZ_AP028947.1"/>
</dbReference>
<dbReference type="PRINTS" id="PR00455">
    <property type="entry name" value="HTHTETR"/>
</dbReference>
<evidence type="ECO:0000259" key="5">
    <source>
        <dbReference type="PROSITE" id="PS50977"/>
    </source>
</evidence>
<gene>
    <name evidence="6" type="ORF">RGQ30_22350</name>
</gene>
<dbReference type="InterPro" id="IPR001647">
    <property type="entry name" value="HTH_TetR"/>
</dbReference>
<dbReference type="Gene3D" id="1.10.357.10">
    <property type="entry name" value="Tetracycline Repressor, domain 2"/>
    <property type="match status" value="1"/>
</dbReference>
<evidence type="ECO:0000256" key="4">
    <source>
        <dbReference type="PROSITE-ProRule" id="PRU00335"/>
    </source>
</evidence>
<keyword evidence="7" id="KW-1185">Reference proteome</keyword>
<dbReference type="SUPFAM" id="SSF48498">
    <property type="entry name" value="Tetracyclin repressor-like, C-terminal domain"/>
    <property type="match status" value="1"/>
</dbReference>
<keyword evidence="3" id="KW-0804">Transcription</keyword>
<evidence type="ECO:0000256" key="3">
    <source>
        <dbReference type="ARBA" id="ARBA00023163"/>
    </source>
</evidence>
<dbReference type="GO" id="GO:0003700">
    <property type="term" value="F:DNA-binding transcription factor activity"/>
    <property type="evidence" value="ECO:0007669"/>
    <property type="project" value="TreeGrafter"/>
</dbReference>
<dbReference type="PANTHER" id="PTHR30055">
    <property type="entry name" value="HTH-TYPE TRANSCRIPTIONAL REGULATOR RUTR"/>
    <property type="match status" value="1"/>
</dbReference>
<keyword evidence="1" id="KW-0805">Transcription regulation</keyword>
<dbReference type="InterPro" id="IPR015292">
    <property type="entry name" value="Tscrpt_reg_YbiH_C"/>
</dbReference>
<sequence length="215" mass="24167">MLPDKQQSARQKLVQAALVTFAEKGYEGASTREIAEKAGANISSIRYYFGDKAGLYRAAYTEPLCGTPFEQGIPNFNCTDVDTALKQLFRDFLEPLKHGETFRLVMKLHFREMIEPTGAWEHEIDAEIKPQHMALVNMLTAYFGLAKPDLDIQRLAFAMMGMAVNFYVAQDVVEVICPKLMGSAKAIDTLSERLAGYARAMLDSESKRRSQENKQ</sequence>
<evidence type="ECO:0000313" key="7">
    <source>
        <dbReference type="Proteomes" id="UP001329151"/>
    </source>
</evidence>
<protein>
    <submittedName>
        <fullName evidence="6">DUF1956 domain-containing protein</fullName>
    </submittedName>
</protein>
<dbReference type="EMBL" id="AP028947">
    <property type="protein sequence ID" value="BET26734.1"/>
    <property type="molecule type" value="Genomic_DNA"/>
</dbReference>
<proteinExistence type="predicted"/>
<reference evidence="6 7" key="1">
    <citation type="submission" date="2023-10" db="EMBL/GenBank/DDBJ databases">
        <title>Complete Genome Sequence of Limnobacter thiooxidans CS-K2T, Isolated from freshwater lake sediments in Bavaria, Germany.</title>
        <authorList>
            <person name="Naruki M."/>
            <person name="Watanabe A."/>
            <person name="Warashina T."/>
            <person name="Morita T."/>
            <person name="Arakawa K."/>
        </authorList>
    </citation>
    <scope>NUCLEOTIDE SEQUENCE [LARGE SCALE GENOMIC DNA]</scope>
    <source>
        <strain evidence="6 7">CS-K2</strain>
    </source>
</reference>
<evidence type="ECO:0000313" key="6">
    <source>
        <dbReference type="EMBL" id="BET26734.1"/>
    </source>
</evidence>
<dbReference type="Gene3D" id="1.10.10.60">
    <property type="entry name" value="Homeodomain-like"/>
    <property type="match status" value="1"/>
</dbReference>
<feature type="DNA-binding region" description="H-T-H motif" evidence="4">
    <location>
        <begin position="30"/>
        <end position="49"/>
    </location>
</feature>
<dbReference type="PROSITE" id="PS50977">
    <property type="entry name" value="HTH_TETR_2"/>
    <property type="match status" value="1"/>
</dbReference>
<dbReference type="Proteomes" id="UP001329151">
    <property type="component" value="Chromosome"/>
</dbReference>
<dbReference type="KEGG" id="lto:RGQ30_22350"/>